<comment type="subcellular location">
    <subcellularLocation>
        <location evidence="1">Cell membrane</location>
        <topology evidence="1">Multi-pass membrane protein</topology>
    </subcellularLocation>
</comment>
<dbReference type="InterPro" id="IPR005279">
    <property type="entry name" value="Dipep/tripep_permease"/>
</dbReference>
<evidence type="ECO:0000256" key="6">
    <source>
        <dbReference type="ARBA" id="ARBA00023136"/>
    </source>
</evidence>
<evidence type="ECO:0000256" key="1">
    <source>
        <dbReference type="ARBA" id="ARBA00004651"/>
    </source>
</evidence>
<dbReference type="PANTHER" id="PTHR23517:SF15">
    <property type="entry name" value="PROTON-DEPENDENT OLIGOPEPTIDE FAMILY TRANSPORT PROTEIN"/>
    <property type="match status" value="1"/>
</dbReference>
<feature type="transmembrane region" description="Helical" evidence="7">
    <location>
        <begin position="353"/>
        <end position="374"/>
    </location>
</feature>
<feature type="transmembrane region" description="Helical" evidence="7">
    <location>
        <begin position="293"/>
        <end position="309"/>
    </location>
</feature>
<dbReference type="Gene3D" id="1.20.1250.20">
    <property type="entry name" value="MFS general substrate transporter like domains"/>
    <property type="match status" value="2"/>
</dbReference>
<evidence type="ECO:0000313" key="8">
    <source>
        <dbReference type="EMBL" id="MBB6041329.1"/>
    </source>
</evidence>
<dbReference type="AlphaFoldDB" id="A0A7W9W2V9"/>
<feature type="transmembrane region" description="Helical" evidence="7">
    <location>
        <begin position="82"/>
        <end position="99"/>
    </location>
</feature>
<dbReference type="Pfam" id="PF07690">
    <property type="entry name" value="MFS_1"/>
    <property type="match status" value="1"/>
</dbReference>
<keyword evidence="4 7" id="KW-0812">Transmembrane</keyword>
<dbReference type="GO" id="GO:1904680">
    <property type="term" value="F:peptide transmembrane transporter activity"/>
    <property type="evidence" value="ECO:0007669"/>
    <property type="project" value="InterPro"/>
</dbReference>
<feature type="transmembrane region" description="Helical" evidence="7">
    <location>
        <begin position="235"/>
        <end position="256"/>
    </location>
</feature>
<feature type="transmembrane region" description="Helical" evidence="7">
    <location>
        <begin position="386"/>
        <end position="405"/>
    </location>
</feature>
<dbReference type="SUPFAM" id="SSF103473">
    <property type="entry name" value="MFS general substrate transporter"/>
    <property type="match status" value="1"/>
</dbReference>
<keyword evidence="5 7" id="KW-1133">Transmembrane helix</keyword>
<evidence type="ECO:0000313" key="9">
    <source>
        <dbReference type="Proteomes" id="UP000522163"/>
    </source>
</evidence>
<dbReference type="RefSeq" id="WP_183683941.1">
    <property type="nucleotide sequence ID" value="NZ_JACHHH010000005.1"/>
</dbReference>
<name>A0A7W9W2V9_9FIRM</name>
<dbReference type="InterPro" id="IPR050171">
    <property type="entry name" value="MFS_Transporters"/>
</dbReference>
<feature type="transmembrane region" description="Helical" evidence="7">
    <location>
        <begin position="321"/>
        <end position="341"/>
    </location>
</feature>
<feature type="transmembrane region" description="Helical" evidence="7">
    <location>
        <begin position="171"/>
        <end position="194"/>
    </location>
</feature>
<proteinExistence type="predicted"/>
<keyword evidence="6 7" id="KW-0472">Membrane</keyword>
<evidence type="ECO:0000256" key="2">
    <source>
        <dbReference type="ARBA" id="ARBA00022448"/>
    </source>
</evidence>
<accession>A0A7W9W2V9</accession>
<feature type="transmembrane region" description="Helical" evidence="7">
    <location>
        <begin position="417"/>
        <end position="438"/>
    </location>
</feature>
<dbReference type="Proteomes" id="UP000522163">
    <property type="component" value="Unassembled WGS sequence"/>
</dbReference>
<dbReference type="EMBL" id="JACHHH010000005">
    <property type="protein sequence ID" value="MBB6041329.1"/>
    <property type="molecule type" value="Genomic_DNA"/>
</dbReference>
<dbReference type="PANTHER" id="PTHR23517">
    <property type="entry name" value="RESISTANCE PROTEIN MDTM, PUTATIVE-RELATED-RELATED"/>
    <property type="match status" value="1"/>
</dbReference>
<keyword evidence="3" id="KW-1003">Cell membrane</keyword>
<dbReference type="GO" id="GO:0005886">
    <property type="term" value="C:plasma membrane"/>
    <property type="evidence" value="ECO:0007669"/>
    <property type="project" value="UniProtKB-SubCell"/>
</dbReference>
<evidence type="ECO:0000256" key="4">
    <source>
        <dbReference type="ARBA" id="ARBA00022692"/>
    </source>
</evidence>
<dbReference type="GeneID" id="85014848"/>
<comment type="caution">
    <text evidence="8">The sequence shown here is derived from an EMBL/GenBank/DDBJ whole genome shotgun (WGS) entry which is preliminary data.</text>
</comment>
<evidence type="ECO:0000256" key="3">
    <source>
        <dbReference type="ARBA" id="ARBA00022475"/>
    </source>
</evidence>
<feature type="transmembrane region" description="Helical" evidence="7">
    <location>
        <begin position="144"/>
        <end position="165"/>
    </location>
</feature>
<sequence length="455" mass="49460">MDSTVKRKGGLGFWICNFAFTLERFSFYSVKWLIVQFLIASVVDGGLGVAKENGATYQSFFVAFTYLAPLFGSYISDHFVGAKYLVPIGMALISLGYFFGFRSSSLTDVAIMIALASIGTGLFKPQTNSITGKLFSDPKDLDMAFSTQYSMVNLGSFIGTTSVGLIAGARGYRICFLVCSIVMLVNAVMFFLGWGPLGEAGAKPFKDSAEAAASKETIKTAEPSRPLTKIEKQRVLAIIAVSLFSSIFWIFWYLAYLPVYDHWGAMNDAKEFINMNWKLFGFTIPTSFFDSENGLLCILLGPALGLLWARDAKRAGGGLSIFKHTALGMGILGLAFLVAAMAEITRAGRPASLLWVVVFGFCMSLGEMTFSPLGNSFISKFAPGKLLSAMMAVWTFAIFIAGLSYGTLYNIISKMPFAAANFGIAALLIILAAVLWIMDRKLNSLITNDQVEETA</sequence>
<reference evidence="8 9" key="1">
    <citation type="submission" date="2020-08" db="EMBL/GenBank/DDBJ databases">
        <title>Genomic Encyclopedia of Type Strains, Phase IV (KMG-IV): sequencing the most valuable type-strain genomes for metagenomic binning, comparative biology and taxonomic classification.</title>
        <authorList>
            <person name="Goeker M."/>
        </authorList>
    </citation>
    <scope>NUCLEOTIDE SEQUENCE [LARGE SCALE GENOMIC DNA]</scope>
    <source>
        <strain evidence="8 9">DSM 17245</strain>
    </source>
</reference>
<dbReference type="CDD" id="cd17346">
    <property type="entry name" value="MFS_DtpA_like"/>
    <property type="match status" value="1"/>
</dbReference>
<gene>
    <name evidence="8" type="ORF">HNQ46_001306</name>
</gene>
<keyword evidence="2" id="KW-0813">Transport</keyword>
<evidence type="ECO:0000256" key="7">
    <source>
        <dbReference type="SAM" id="Phobius"/>
    </source>
</evidence>
<evidence type="ECO:0000256" key="5">
    <source>
        <dbReference type="ARBA" id="ARBA00022989"/>
    </source>
</evidence>
<dbReference type="InterPro" id="IPR011701">
    <property type="entry name" value="MFS"/>
</dbReference>
<dbReference type="GO" id="GO:0015833">
    <property type="term" value="P:peptide transport"/>
    <property type="evidence" value="ECO:0007669"/>
    <property type="project" value="InterPro"/>
</dbReference>
<organism evidence="8 9">
    <name type="scientific">Oribacterium sinus</name>
    <dbReference type="NCBI Taxonomy" id="237576"/>
    <lineage>
        <taxon>Bacteria</taxon>
        <taxon>Bacillati</taxon>
        <taxon>Bacillota</taxon>
        <taxon>Clostridia</taxon>
        <taxon>Lachnospirales</taxon>
        <taxon>Lachnospiraceae</taxon>
        <taxon>Oribacterium</taxon>
    </lineage>
</organism>
<protein>
    <submittedName>
        <fullName evidence="8">Dipeptide/tripeptide permease</fullName>
    </submittedName>
</protein>
<dbReference type="InterPro" id="IPR036259">
    <property type="entry name" value="MFS_trans_sf"/>
</dbReference>
<feature type="transmembrane region" description="Helical" evidence="7">
    <location>
        <begin position="56"/>
        <end position="75"/>
    </location>
</feature>